<organism evidence="1 2">
    <name type="scientific">Lactuca sativa</name>
    <name type="common">Garden lettuce</name>
    <dbReference type="NCBI Taxonomy" id="4236"/>
    <lineage>
        <taxon>Eukaryota</taxon>
        <taxon>Viridiplantae</taxon>
        <taxon>Streptophyta</taxon>
        <taxon>Embryophyta</taxon>
        <taxon>Tracheophyta</taxon>
        <taxon>Spermatophyta</taxon>
        <taxon>Magnoliopsida</taxon>
        <taxon>eudicotyledons</taxon>
        <taxon>Gunneridae</taxon>
        <taxon>Pentapetalae</taxon>
        <taxon>asterids</taxon>
        <taxon>campanulids</taxon>
        <taxon>Asterales</taxon>
        <taxon>Asteraceae</taxon>
        <taxon>Cichorioideae</taxon>
        <taxon>Cichorieae</taxon>
        <taxon>Lactucinae</taxon>
        <taxon>Lactuca</taxon>
    </lineage>
</organism>
<keyword evidence="2" id="KW-1185">Reference proteome</keyword>
<dbReference type="EMBL" id="NBSK02000001">
    <property type="protein sequence ID" value="KAJ0225722.1"/>
    <property type="molecule type" value="Genomic_DNA"/>
</dbReference>
<reference evidence="1 2" key="1">
    <citation type="journal article" date="2017" name="Nat. Commun.">
        <title>Genome assembly with in vitro proximity ligation data and whole-genome triplication in lettuce.</title>
        <authorList>
            <person name="Reyes-Chin-Wo S."/>
            <person name="Wang Z."/>
            <person name="Yang X."/>
            <person name="Kozik A."/>
            <person name="Arikit S."/>
            <person name="Song C."/>
            <person name="Xia L."/>
            <person name="Froenicke L."/>
            <person name="Lavelle D.O."/>
            <person name="Truco M.J."/>
            <person name="Xia R."/>
            <person name="Zhu S."/>
            <person name="Xu C."/>
            <person name="Xu H."/>
            <person name="Xu X."/>
            <person name="Cox K."/>
            <person name="Korf I."/>
            <person name="Meyers B.C."/>
            <person name="Michelmore R.W."/>
        </authorList>
    </citation>
    <scope>NUCLEOTIDE SEQUENCE [LARGE SCALE GENOMIC DNA]</scope>
    <source>
        <strain evidence="2">cv. Salinas</strain>
        <tissue evidence="1">Seedlings</tissue>
    </source>
</reference>
<evidence type="ECO:0000313" key="2">
    <source>
        <dbReference type="Proteomes" id="UP000235145"/>
    </source>
</evidence>
<sequence length="99" mass="11631">MHFEHVGILCKYIFCYILKRWRKDVIPTELLKRRFTNSFDDSNFDMTAIDIFSTIDHDCPNHDRPNITEHFNKLLGVVVHDVVSDAIDIQNPSDIRKKG</sequence>
<accession>A0A9R1XXY0</accession>
<comment type="caution">
    <text evidence="1">The sequence shown here is derived from an EMBL/GenBank/DDBJ whole genome shotgun (WGS) entry which is preliminary data.</text>
</comment>
<name>A0A9R1XXY0_LACSA</name>
<gene>
    <name evidence="1" type="ORF">LSAT_V11C100028840</name>
</gene>
<evidence type="ECO:0000313" key="1">
    <source>
        <dbReference type="EMBL" id="KAJ0225722.1"/>
    </source>
</evidence>
<protein>
    <submittedName>
        <fullName evidence="1">Uncharacterized protein</fullName>
    </submittedName>
</protein>
<dbReference type="Proteomes" id="UP000235145">
    <property type="component" value="Unassembled WGS sequence"/>
</dbReference>
<dbReference type="AlphaFoldDB" id="A0A9R1XXY0"/>
<proteinExistence type="predicted"/>